<dbReference type="InterPro" id="IPR009060">
    <property type="entry name" value="UBA-like_sf"/>
</dbReference>
<evidence type="ECO:0000259" key="5">
    <source>
        <dbReference type="PROSITE" id="PS50030"/>
    </source>
</evidence>
<dbReference type="SUPFAM" id="SSF46934">
    <property type="entry name" value="UBA-like"/>
    <property type="match status" value="1"/>
</dbReference>
<dbReference type="AlphaFoldDB" id="A0A0S4TE75"/>
<dbReference type="InterPro" id="IPR029071">
    <property type="entry name" value="Ubiquitin-like_domsf"/>
</dbReference>
<dbReference type="SMART" id="SM00165">
    <property type="entry name" value="UBA"/>
    <property type="match status" value="1"/>
</dbReference>
<dbReference type="PDB" id="7EFY">
    <property type="method" value="X-ray"/>
    <property type="resolution" value="2.80 A"/>
    <property type="chains" value="A=199-326"/>
</dbReference>
<reference evidence="6" key="2">
    <citation type="submission" date="2015-08" db="EMBL/GenBank/DDBJ databases">
        <authorList>
            <person name="Babu N.S."/>
            <person name="Beckwith C.J."/>
            <person name="Beseler K.G."/>
            <person name="Brison A."/>
            <person name="Carone J.V."/>
            <person name="Caskin T.P."/>
            <person name="Diamond M."/>
            <person name="Durham M.E."/>
            <person name="Foxe J.M."/>
            <person name="Go M."/>
            <person name="Henderson B.A."/>
            <person name="Jones I.B."/>
            <person name="McGettigan J.A."/>
            <person name="Micheletti S.J."/>
            <person name="Nasrallah M.E."/>
            <person name="Ortiz D."/>
            <person name="Piller C.R."/>
            <person name="Privatt S.R."/>
            <person name="Schneider S.L."/>
            <person name="Sharp S."/>
            <person name="Smith T.C."/>
            <person name="Stanton J.D."/>
            <person name="Ullery H.E."/>
            <person name="Wilson R.J."/>
            <person name="Serrano M.G."/>
            <person name="Buck G."/>
            <person name="Lee V."/>
            <person name="Wang Y."/>
            <person name="Carvalho R."/>
            <person name="Voegtly L."/>
            <person name="Shi R."/>
            <person name="Duckworth R."/>
            <person name="Johnson A."/>
            <person name="Loviza R."/>
            <person name="Walstead R."/>
            <person name="Shah Z."/>
            <person name="Kiflezghi M."/>
            <person name="Wade K."/>
            <person name="Ball S.L."/>
            <person name="Bradley K.W."/>
            <person name="Asai D.J."/>
            <person name="Bowman C.A."/>
            <person name="Russell D.A."/>
            <person name="Pope W.H."/>
            <person name="Jacobs-Sera D."/>
            <person name="Hendrix R.W."/>
            <person name="Hatfull G.F."/>
        </authorList>
    </citation>
    <scope>NUCLEOTIDE SEQUENCE [LARGE SCALE GENOMIC DNA]</scope>
</reference>
<gene>
    <name evidence="6" type="ORF">CHUDEA3_2190</name>
    <name evidence="7" type="ORF">GY17_00002442</name>
</gene>
<evidence type="ECO:0000313" key="8">
    <source>
        <dbReference type="Proteomes" id="UP001429100"/>
    </source>
</evidence>
<keyword evidence="8" id="KW-1185">Reference proteome</keyword>
<dbReference type="SUPFAM" id="SSF50630">
    <property type="entry name" value="Acid proteases"/>
    <property type="match status" value="1"/>
</dbReference>
<protein>
    <submittedName>
        <fullName evidence="7">UBA-like/Ubiquitin-associated/Aspartic peptidase domain containing protein</fullName>
    </submittedName>
</protein>
<dbReference type="PANTHER" id="PTHR15397">
    <property type="entry name" value="SODIUM-GLUCOSE COTRANSPORTER REGULATORY PROTEIN -RELATED"/>
    <property type="match status" value="1"/>
</dbReference>
<evidence type="ECO:0000256" key="1">
    <source>
        <dbReference type="ARBA" id="ARBA00009136"/>
    </source>
</evidence>
<evidence type="ECO:0007829" key="9">
    <source>
        <dbReference type="PDB" id="7EFY"/>
    </source>
</evidence>
<dbReference type="SUPFAM" id="SSF54236">
    <property type="entry name" value="Ubiquitin-like"/>
    <property type="match status" value="1"/>
</dbReference>
<keyword evidence="3" id="KW-0064">Aspartyl protease</keyword>
<sequence length="384" mass="43410">MKVNILYSVTGELISVEIHEETTVEVLKSLIEIELNLDSFKNYELSIEGKILQNDGFVLSDIVNEGSIFVLSEKTNKNTFENSNFSLNDQENLIQLLSKELFTKIKEDQSLKSVYYSKSSKYRDSIDKDDIKSFTELIKNDYFSGNLNSIPSSSNSSSNLYNLDPLSPEYQRLIEEQVRKQNVEENLILAQDHLPESFTQVHMLYINAEVNGISIKAFVDSGAQTTIMSKKCAEKCNLVRLIDYRFSGIAQGVGTSKIVGKIHVAQMKIGNSFFPFSITVLEESHVDFLFGLDLLKRYQCCIDLHQNALIIGDEKVQFLSESEINSEISRIDPNNEYDQCFEQGKKLQLLSLGFSESQVINALRATNGNTELAASLLFSNETFE</sequence>
<keyword evidence="4" id="KW-0378">Hydrolase</keyword>
<reference evidence="7 8" key="1">
    <citation type="submission" date="2014-11" db="EMBL/GenBank/DDBJ databases">
        <title>Comparative genomic analysis of Cryptosporidium hominis reveals occurrence of genetic recombination in virulent subtypes.</title>
        <authorList>
            <person name="Guo Y."/>
            <person name="Tang K."/>
            <person name="Frace M."/>
            <person name="Li N."/>
            <person name="Roellig D.M."/>
            <person name="Sammons S."/>
            <person name="Knipe K."/>
            <person name="Rowe L."/>
            <person name="Feng Y."/>
            <person name="Xiao L."/>
        </authorList>
    </citation>
    <scope>NUCLEOTIDE SEQUENCE [LARGE SCALE GENOMIC DNA]</scope>
    <source>
        <strain evidence="7">30976</strain>
    </source>
</reference>
<dbReference type="Proteomes" id="UP000199752">
    <property type="component" value="Chromosome 3"/>
</dbReference>
<dbReference type="VEuPathDB" id="CryptoDB:GY17_00002442"/>
<dbReference type="EMBL" id="JTAI01000031">
    <property type="protein sequence ID" value="PPS93786.1"/>
    <property type="molecule type" value="Genomic_DNA"/>
</dbReference>
<evidence type="ECO:0000256" key="4">
    <source>
        <dbReference type="ARBA" id="ARBA00022801"/>
    </source>
</evidence>
<feature type="domain" description="UBA" evidence="5">
    <location>
        <begin position="336"/>
        <end position="380"/>
    </location>
</feature>
<keyword evidence="2" id="KW-0645">Protease</keyword>
<dbReference type="InterPro" id="IPR021109">
    <property type="entry name" value="Peptidase_aspartic_dom_sf"/>
</dbReference>
<dbReference type="CDD" id="cd05479">
    <property type="entry name" value="RP_DDI"/>
    <property type="match status" value="1"/>
</dbReference>
<dbReference type="VEuPathDB" id="CryptoDB:Chro.30259"/>
<dbReference type="Pfam" id="PF00627">
    <property type="entry name" value="UBA"/>
    <property type="match status" value="1"/>
</dbReference>
<dbReference type="Gene3D" id="2.40.70.10">
    <property type="entry name" value="Acid Proteases"/>
    <property type="match status" value="1"/>
</dbReference>
<organism evidence="6">
    <name type="scientific">Cryptosporidium hominis</name>
    <dbReference type="NCBI Taxonomy" id="237895"/>
    <lineage>
        <taxon>Eukaryota</taxon>
        <taxon>Sar</taxon>
        <taxon>Alveolata</taxon>
        <taxon>Apicomplexa</taxon>
        <taxon>Conoidasida</taxon>
        <taxon>Coccidia</taxon>
        <taxon>Eucoccidiorida</taxon>
        <taxon>Eimeriorina</taxon>
        <taxon>Cryptosporidiidae</taxon>
        <taxon>Cryptosporidium</taxon>
    </lineage>
</organism>
<dbReference type="GO" id="GO:0006508">
    <property type="term" value="P:proteolysis"/>
    <property type="evidence" value="ECO:0007669"/>
    <property type="project" value="UniProtKB-KW"/>
</dbReference>
<dbReference type="CDD" id="cd14309">
    <property type="entry name" value="UBA_scDdi1_like"/>
    <property type="match status" value="1"/>
</dbReference>
<dbReference type="PANTHER" id="PTHR15397:SF3">
    <property type="entry name" value="DNA DAMAGE INDUCIBLE 1 HOMOLOG 2"/>
    <property type="match status" value="1"/>
</dbReference>
<dbReference type="InterPro" id="IPR015940">
    <property type="entry name" value="UBA"/>
</dbReference>
<dbReference type="Proteomes" id="UP001429100">
    <property type="component" value="Unassembled WGS sequence"/>
</dbReference>
<comment type="similarity">
    <text evidence="1">Belongs to the DDI1 family.</text>
</comment>
<dbReference type="Gene3D" id="1.10.8.10">
    <property type="entry name" value="DNA helicase RuvA subunit, C-terminal domain"/>
    <property type="match status" value="1"/>
</dbReference>
<dbReference type="PROSITE" id="PS50030">
    <property type="entry name" value="UBA"/>
    <property type="match status" value="1"/>
</dbReference>
<reference evidence="7 8" key="3">
    <citation type="submission" date="2017-10" db="EMBL/GenBank/DDBJ databases">
        <title>Consistent, comparative and evidence-based genome annotation and re-annotation for the closely-related species, Cryptosporidium parvum, C. hominis and C. tyzzeri.</title>
        <authorList>
            <person name="Baptista R.P."/>
            <person name="Li Y."/>
            <person name="Sateriale A."/>
            <person name="Striepen B."/>
            <person name="Kissinger J.C."/>
        </authorList>
    </citation>
    <scope>NUCLEOTIDE SEQUENCE [LARGE SCALE GENOMIC DNA]</scope>
    <source>
        <strain evidence="7">30976</strain>
    </source>
</reference>
<dbReference type="InterPro" id="IPR019103">
    <property type="entry name" value="Peptidase_aspartic_DDI1-type"/>
</dbReference>
<dbReference type="VEuPathDB" id="CryptoDB:ChTU502y2012_401g0565"/>
<dbReference type="EMBL" id="LN877949">
    <property type="protein sequence ID" value="CUV05096.1"/>
    <property type="molecule type" value="Genomic_DNA"/>
</dbReference>
<evidence type="ECO:0000256" key="2">
    <source>
        <dbReference type="ARBA" id="ARBA00022670"/>
    </source>
</evidence>
<proteinExistence type="evidence at protein level"/>
<dbReference type="GO" id="GO:0004190">
    <property type="term" value="F:aspartic-type endopeptidase activity"/>
    <property type="evidence" value="ECO:0007669"/>
    <property type="project" value="UniProtKB-KW"/>
</dbReference>
<dbReference type="OrthoDB" id="1047367at2759"/>
<name>A0A0S4TE75_CRYHO</name>
<evidence type="ECO:0000313" key="6">
    <source>
        <dbReference type="EMBL" id="CUV05096.1"/>
    </source>
</evidence>
<accession>A0A0S4TE75</accession>
<reference evidence="9" key="4">
    <citation type="journal article" date="2022" name="Curr. Res. Struct. Biol.">
        <title>Structural and functional insights into the DNA damage-inducible protein 1 (Ddi1) from protozoa.</title>
        <authorList>
            <person name="Asaithambi K."/>
            <person name="Biswas I."/>
            <person name="Suguna K."/>
        </authorList>
    </citation>
    <scope>X-RAY CRYSTALLOGRAPHY (2.80 ANGSTROMS) OF 199-326</scope>
</reference>
<dbReference type="SMR" id="A0A0S4TE75"/>
<evidence type="ECO:0000256" key="3">
    <source>
        <dbReference type="ARBA" id="ARBA00022750"/>
    </source>
</evidence>
<dbReference type="VEuPathDB" id="CryptoDB:CHUDEA3_2190"/>
<keyword evidence="9" id="KW-0002">3D-structure</keyword>
<dbReference type="Pfam" id="PF09668">
    <property type="entry name" value="Asp_protease"/>
    <property type="match status" value="1"/>
</dbReference>
<evidence type="ECO:0000313" key="7">
    <source>
        <dbReference type="EMBL" id="PPS93786.1"/>
    </source>
</evidence>